<organism evidence="5 6">
    <name type="scientific">Tatumella ptyseos ATCC 33301</name>
    <dbReference type="NCBI Taxonomy" id="1005995"/>
    <lineage>
        <taxon>Bacteria</taxon>
        <taxon>Pseudomonadati</taxon>
        <taxon>Pseudomonadota</taxon>
        <taxon>Gammaproteobacteria</taxon>
        <taxon>Enterobacterales</taxon>
        <taxon>Erwiniaceae</taxon>
        <taxon>Tatumella</taxon>
    </lineage>
</organism>
<keyword evidence="6" id="KW-1185">Reference proteome</keyword>
<dbReference type="PROSITE" id="PS50937">
    <property type="entry name" value="HTH_MERR_2"/>
    <property type="match status" value="1"/>
</dbReference>
<dbReference type="InterPro" id="IPR000551">
    <property type="entry name" value="MerR-type_HTH_dom"/>
</dbReference>
<protein>
    <submittedName>
        <fullName evidence="5">MerR family transcriptional regulator</fullName>
    </submittedName>
</protein>
<evidence type="ECO:0000313" key="5">
    <source>
        <dbReference type="EMBL" id="KFD18055.1"/>
    </source>
</evidence>
<dbReference type="CDD" id="cd01104">
    <property type="entry name" value="HTH_MlrA-CarA"/>
    <property type="match status" value="1"/>
</dbReference>
<gene>
    <name evidence="5" type="ORF">GTPT_2787</name>
</gene>
<dbReference type="AlphaFoldDB" id="A0A085JC59"/>
<evidence type="ECO:0000256" key="1">
    <source>
        <dbReference type="ARBA" id="ARBA00023015"/>
    </source>
</evidence>
<evidence type="ECO:0000256" key="3">
    <source>
        <dbReference type="ARBA" id="ARBA00023163"/>
    </source>
</evidence>
<dbReference type="SUPFAM" id="SSF46955">
    <property type="entry name" value="Putative DNA-binding domain"/>
    <property type="match status" value="1"/>
</dbReference>
<keyword evidence="3" id="KW-0804">Transcription</keyword>
<evidence type="ECO:0000256" key="2">
    <source>
        <dbReference type="ARBA" id="ARBA00023125"/>
    </source>
</evidence>
<dbReference type="OrthoDB" id="9800334at2"/>
<sequence>MSQSGFYTIGDISRDCSINPVTLRAWQRRYGLITPHRTPGGHRLYSEADRQKILEIKRWIESGLPPAKVKALLDGEATETRSEWVLRQDELLSVLRDNQPARLRQWIYSLGKDNPAGVLIDQVFLPVRQRLMLNQHTAAYMSSLLDGILIDYVSFSLAATRKRAGEDALLIGWSSRDRLRLWLESWRLTEKNWRVTVLAEPLKLTDPHLLPHTQIFLWTDNPLTRVQQNQLAEWQESGYKIEALHRSASSSSPLRDKIAERSS</sequence>
<comment type="caution">
    <text evidence="5">The sequence shown here is derived from an EMBL/GenBank/DDBJ whole genome shotgun (WGS) entry which is preliminary data.</text>
</comment>
<dbReference type="PROSITE" id="PS00552">
    <property type="entry name" value="HTH_MERR_1"/>
    <property type="match status" value="1"/>
</dbReference>
<evidence type="ECO:0000259" key="4">
    <source>
        <dbReference type="PROSITE" id="PS50937"/>
    </source>
</evidence>
<dbReference type="Pfam" id="PF22270">
    <property type="entry name" value="MlrA_helical"/>
    <property type="match status" value="1"/>
</dbReference>
<dbReference type="InterPro" id="IPR009061">
    <property type="entry name" value="DNA-bd_dom_put_sf"/>
</dbReference>
<dbReference type="InterPro" id="IPR053987">
    <property type="entry name" value="MlrA-like_C"/>
</dbReference>
<keyword evidence="2" id="KW-0238">DNA-binding</keyword>
<proteinExistence type="predicted"/>
<dbReference type="RefSeq" id="WP_025902903.1">
    <property type="nucleotide sequence ID" value="NZ_ATMJ01000033.1"/>
</dbReference>
<dbReference type="EMBL" id="JMPR01000041">
    <property type="protein sequence ID" value="KFD18055.1"/>
    <property type="molecule type" value="Genomic_DNA"/>
</dbReference>
<dbReference type="InterPro" id="IPR047057">
    <property type="entry name" value="MerR_fam"/>
</dbReference>
<reference evidence="5 6" key="1">
    <citation type="submission" date="2014-05" db="EMBL/GenBank/DDBJ databases">
        <title>ATOL: Assembling a taxonomically balanced genome-scale reconstruction of the evolutionary history of the Enterobacteriaceae.</title>
        <authorList>
            <person name="Plunkett G.III."/>
            <person name="Neeno-Eckwall E.C."/>
            <person name="Glasner J.D."/>
            <person name="Perna N.T."/>
        </authorList>
    </citation>
    <scope>NUCLEOTIDE SEQUENCE [LARGE SCALE GENOMIC DNA]</scope>
    <source>
        <strain evidence="5 6">ATCC 33301</strain>
    </source>
</reference>
<dbReference type="GO" id="GO:0003700">
    <property type="term" value="F:DNA-binding transcription factor activity"/>
    <property type="evidence" value="ECO:0007669"/>
    <property type="project" value="InterPro"/>
</dbReference>
<accession>A0A085JC59</accession>
<keyword evidence="1" id="KW-0805">Transcription regulation</keyword>
<dbReference type="InterPro" id="IPR053988">
    <property type="entry name" value="MlrA-like_helical"/>
</dbReference>
<dbReference type="PANTHER" id="PTHR30204:SF67">
    <property type="entry name" value="HTH-TYPE TRANSCRIPTIONAL REGULATOR MLRA-RELATED"/>
    <property type="match status" value="1"/>
</dbReference>
<dbReference type="PANTHER" id="PTHR30204">
    <property type="entry name" value="REDOX-CYCLING DRUG-SENSING TRANSCRIPTIONAL ACTIVATOR SOXR"/>
    <property type="match status" value="1"/>
</dbReference>
<dbReference type="Pfam" id="PF13411">
    <property type="entry name" value="MerR_1"/>
    <property type="match status" value="1"/>
</dbReference>
<feature type="domain" description="HTH merR-type" evidence="4">
    <location>
        <begin position="6"/>
        <end position="75"/>
    </location>
</feature>
<evidence type="ECO:0000313" key="6">
    <source>
        <dbReference type="Proteomes" id="UP000028602"/>
    </source>
</evidence>
<name>A0A085JC59_9GAMM</name>
<dbReference type="Pfam" id="PF22267">
    <property type="entry name" value="MlrA_C"/>
    <property type="match status" value="1"/>
</dbReference>
<dbReference type="eggNOG" id="COG0789">
    <property type="taxonomic scope" value="Bacteria"/>
</dbReference>
<dbReference type="GO" id="GO:0003677">
    <property type="term" value="F:DNA binding"/>
    <property type="evidence" value="ECO:0007669"/>
    <property type="project" value="UniProtKB-KW"/>
</dbReference>
<dbReference type="Proteomes" id="UP000028602">
    <property type="component" value="Unassembled WGS sequence"/>
</dbReference>
<dbReference type="SMART" id="SM00422">
    <property type="entry name" value="HTH_MERR"/>
    <property type="match status" value="1"/>
</dbReference>
<dbReference type="Gene3D" id="1.10.1660.10">
    <property type="match status" value="1"/>
</dbReference>